<evidence type="ECO:0000256" key="4">
    <source>
        <dbReference type="ARBA" id="ARBA00022895"/>
    </source>
</evidence>
<keyword evidence="3" id="KW-0158">Chromosome</keyword>
<feature type="domain" description="Telomere-associated protein Rif1 N-terminal" evidence="8">
    <location>
        <begin position="21"/>
        <end position="347"/>
    </location>
</feature>
<dbReference type="Proteomes" id="UP001652625">
    <property type="component" value="Chromosome 11"/>
</dbReference>
<name>A0ABM4CW18_HYDVU</name>
<evidence type="ECO:0000256" key="5">
    <source>
        <dbReference type="ARBA" id="ARBA00023242"/>
    </source>
</evidence>
<feature type="region of interest" description="Disordered" evidence="7">
    <location>
        <begin position="1837"/>
        <end position="1856"/>
    </location>
</feature>
<feature type="region of interest" description="Disordered" evidence="7">
    <location>
        <begin position="1215"/>
        <end position="1234"/>
    </location>
</feature>
<evidence type="ECO:0000313" key="10">
    <source>
        <dbReference type="RefSeq" id="XP_065666114.1"/>
    </source>
</evidence>
<dbReference type="InterPro" id="IPR016024">
    <property type="entry name" value="ARM-type_fold"/>
</dbReference>
<dbReference type="PANTHER" id="PTHR22928">
    <property type="entry name" value="TELOMERE-ASSOCIATED PROTEIN RIF1"/>
    <property type="match status" value="1"/>
</dbReference>
<comment type="subcellular location">
    <subcellularLocation>
        <location evidence="2">Chromosome</location>
        <location evidence="2">Telomere</location>
    </subcellularLocation>
    <subcellularLocation>
        <location evidence="1">Nucleus</location>
    </subcellularLocation>
</comment>
<keyword evidence="5" id="KW-0539">Nucleus</keyword>
<dbReference type="Pfam" id="PF12231">
    <property type="entry name" value="Rif1_N"/>
    <property type="match status" value="1"/>
</dbReference>
<keyword evidence="6" id="KW-0131">Cell cycle</keyword>
<evidence type="ECO:0000259" key="8">
    <source>
        <dbReference type="Pfam" id="PF12231"/>
    </source>
</evidence>
<feature type="compositionally biased region" description="Basic and acidic residues" evidence="7">
    <location>
        <begin position="1215"/>
        <end position="1225"/>
    </location>
</feature>
<dbReference type="RefSeq" id="XP_065666114.1">
    <property type="nucleotide sequence ID" value="XM_065810042.1"/>
</dbReference>
<protein>
    <submittedName>
        <fullName evidence="10">Telomere-associated protein RIF1 isoform X4</fullName>
    </submittedName>
</protein>
<evidence type="ECO:0000256" key="2">
    <source>
        <dbReference type="ARBA" id="ARBA00004574"/>
    </source>
</evidence>
<sequence length="1908" mass="215663">MGDAVHAPIKSLIKKLCSNTTDVSQKVDGYLSLFSYFQKEKDALTVLLRNHVNKLLSVLQTDINNHNISLAESALSVLGQCLASEDILRNSDAKVIAKTLQVLCSNLESQENKSVCIRTLWCFTNQRISANSIQEYVSIVVHQFIKLSSNKTQKSELIICEGLQTMRRFCEQCPSEMEKLAKIWFIELFLYVLSEVPKIRDCCLELIETSMSLLLSQQSYLNSFLLEQLNNGDLSESLKASFEKGSCPVHVLNTWACVLRLLGTHFFELNRVTVLNPLLKIAEKSFTATNSEICLALNNMWRSLMDVVFLIPGGFSKRMEKIFLLPIQIKYRNEVVANEYLKTNWHLICNINETINTFVEKLILPLVSLYLCNDSNDKPSIESPTIGTENFNKRRSRNHTPYLCSTSTKILAAEILIQLLMKPEDRIKTKLKLEIFKGPALDESNLVTYFPKIYSFVLNATESYLSSNETEVTQLWAALFSAFGDINNEGEHYKSIWKELIFGLKKVWEQSTSNVTFYMKTLLVIPEATLLLRNPEFQFSFNDAGLTSLFIIKMLLHKKIFENGGLEQERYFILFERMITVLFKGVSNQLQSSQFVFTMLVHAAKKFKSDDICWRLWSTISCLLVEYVCRTGDVNQGDPLKFEFRTLLDALVFPLKYICLSKLNDGTKKELLKVWTELYTAFSRSVNLLPGVESNLAMDEFFTVLRNYIAGQPNGLLTDPNSLNTLIDIGFVSLENVDWSDSILSLTPSKLNKRRKNPLGNLKSFGNTIVFLLNMMSQKVEKGESCGYEKTFLRLFDLVEKFYVSVNNSTLLVEWSRLLVPSLATVLSLCAKYSNKVNMNIEKMINTIFSTFEIISQNIFHSDLLRLFEPFLIECFKSDRKSLRTRAAKFWNNTFAKTAVLDYSDDLKTTFLNYSSKVHLILPNFIDRIPSPDLHEDITQFSNSPLVSLSPNLKSKSPIVVSPVKIFGSFLRDGCSPMLKKSPVTKLFNSPISQLKESHTKIAPKNSNVFIEICESPKRRRILTDHQKEKLRERHNFPAMYNNLDQSQDGTLLNTLTQDSLSQTSSLSESDNNMTIVVTNISNGNPDFKESDNSCNQPNDVAVPIHKNIFTDTNKLISEAEELGCNNLNTKDVNPLSMDILPDNPSTDSLSPEIILSSQASTQSPNKIKFSILSPAITKNESPSSVKRHVGKLHKTVESGKLAISCDKEKWLTTDKQNNKNHEGQSENLRVSSKIKKRKKIEKIDDTGLKNTAQKNTAQLIEKIDKEKNECSNEFLEKLKNAEIKKSPESKLILNKVKTNLKRKRGRPTLSQNKRKKYDLSFVNDNEKSMANQSNNPPLISNVKEERINSLVEMNYFEDSINCNIFDFNQNLNQELINKTKNESDIECVKEAIIQVTNDVDMKLSSSLLSEFTENKEKTTDENAETVKCDLEPMTDQVILIAAIDNSKEVPDKVDTPNHLQINIPYDLQIDNSNQVDIKSSSCSLLSPSSPVCQIAIIKTPRLSPTIMLTPSHKMSPANGILKKKPNMASPPITKSRHVTFQVSSDSKDDLDDLAKPFNESSDKGYTMVKKKSDFCKKSAIYPQLANCSAPIEKILPSLTFSRGIGHLVRAQNILTIGDLSSLTEMQIENLPIRSPKVTTVRNALRTYAKGKILPKSPLVMKAPTENSTPPKDKSLAEETLSTTPTRHLDVVKPTSLFSDFSVTMNNHSREIDNEINIYEMPSTEKNIIETSNFTDKVDQSSLKIDLESTLVVSVNSEHVSEQFLINEGMVDIDSLSKTGASLIHEVTMDFKIDSLNKPDSMIHEVITDSMIDSLNKTDTLVHEIITDLKIDSLNKSSAQNDGSQAHKTDSSTQTDSQSEFKFGFKFDITGVNVKTLNIYDIFELVDNLDTLKTKAMEELRTRCCVNL</sequence>
<dbReference type="InterPro" id="IPR022031">
    <property type="entry name" value="Rif1_N"/>
</dbReference>
<dbReference type="PANTHER" id="PTHR22928:SF3">
    <property type="entry name" value="TELOMERE-ASSOCIATED PROTEIN RIF1"/>
    <property type="match status" value="1"/>
</dbReference>
<evidence type="ECO:0000313" key="9">
    <source>
        <dbReference type="Proteomes" id="UP001652625"/>
    </source>
</evidence>
<feature type="region of interest" description="Disordered" evidence="7">
    <location>
        <begin position="1661"/>
        <end position="1680"/>
    </location>
</feature>
<organism evidence="9 10">
    <name type="scientific">Hydra vulgaris</name>
    <name type="common">Hydra</name>
    <name type="synonym">Hydra attenuata</name>
    <dbReference type="NCBI Taxonomy" id="6087"/>
    <lineage>
        <taxon>Eukaryota</taxon>
        <taxon>Metazoa</taxon>
        <taxon>Cnidaria</taxon>
        <taxon>Hydrozoa</taxon>
        <taxon>Hydroidolina</taxon>
        <taxon>Anthoathecata</taxon>
        <taxon>Aplanulata</taxon>
        <taxon>Hydridae</taxon>
        <taxon>Hydra</taxon>
    </lineage>
</organism>
<gene>
    <name evidence="10" type="primary">LOC100213212</name>
</gene>
<evidence type="ECO:0000256" key="7">
    <source>
        <dbReference type="SAM" id="MobiDB-lite"/>
    </source>
</evidence>
<accession>A0ABM4CW18</accession>
<reference evidence="10" key="1">
    <citation type="submission" date="2025-08" db="UniProtKB">
        <authorList>
            <consortium name="RefSeq"/>
        </authorList>
    </citation>
    <scope>IDENTIFICATION</scope>
</reference>
<keyword evidence="4" id="KW-0779">Telomere</keyword>
<proteinExistence type="predicted"/>
<keyword evidence="9" id="KW-1185">Reference proteome</keyword>
<evidence type="ECO:0000256" key="1">
    <source>
        <dbReference type="ARBA" id="ARBA00004123"/>
    </source>
</evidence>
<evidence type="ECO:0000256" key="6">
    <source>
        <dbReference type="ARBA" id="ARBA00023306"/>
    </source>
</evidence>
<dbReference type="SUPFAM" id="SSF48371">
    <property type="entry name" value="ARM repeat"/>
    <property type="match status" value="1"/>
</dbReference>
<evidence type="ECO:0000256" key="3">
    <source>
        <dbReference type="ARBA" id="ARBA00022454"/>
    </source>
</evidence>
<dbReference type="GeneID" id="100213212"/>
<dbReference type="CDD" id="cd14267">
    <property type="entry name" value="Rif1_CTD_C-II_like"/>
    <property type="match status" value="1"/>
</dbReference>